<accession>A0ABR7IXX8</accession>
<proteinExistence type="inferred from homology"/>
<feature type="transmembrane region" description="Helical" evidence="7">
    <location>
        <begin position="88"/>
        <end position="108"/>
    </location>
</feature>
<dbReference type="RefSeq" id="WP_166127366.1">
    <property type="nucleotide sequence ID" value="NZ_JAANOQ010000004.1"/>
</dbReference>
<keyword evidence="6 7" id="KW-0472">Membrane</keyword>
<keyword evidence="4" id="KW-0378">Hydrolase</keyword>
<evidence type="ECO:0000256" key="2">
    <source>
        <dbReference type="ARBA" id="ARBA00009045"/>
    </source>
</evidence>
<gene>
    <name evidence="9" type="ORF">H8R27_06970</name>
</gene>
<dbReference type="PANTHER" id="PTHR43731">
    <property type="entry name" value="RHOMBOID PROTEASE"/>
    <property type="match status" value="1"/>
</dbReference>
<dbReference type="InterPro" id="IPR022764">
    <property type="entry name" value="Peptidase_S54_rhomboid_dom"/>
</dbReference>
<keyword evidence="5 7" id="KW-1133">Transmembrane helix</keyword>
<evidence type="ECO:0000259" key="8">
    <source>
        <dbReference type="Pfam" id="PF01694"/>
    </source>
</evidence>
<dbReference type="InterPro" id="IPR035952">
    <property type="entry name" value="Rhomboid-like_sf"/>
</dbReference>
<dbReference type="SUPFAM" id="SSF144091">
    <property type="entry name" value="Rhomboid-like"/>
    <property type="match status" value="1"/>
</dbReference>
<evidence type="ECO:0000313" key="9">
    <source>
        <dbReference type="EMBL" id="MBC5834622.1"/>
    </source>
</evidence>
<name>A0ABR7IXX8_9FLAO</name>
<evidence type="ECO:0000313" key="10">
    <source>
        <dbReference type="Proteomes" id="UP000605990"/>
    </source>
</evidence>
<keyword evidence="10" id="KW-1185">Reference proteome</keyword>
<dbReference type="PANTHER" id="PTHR43731:SF14">
    <property type="entry name" value="PRESENILIN-ASSOCIATED RHOMBOID-LIKE PROTEIN, MITOCHONDRIAL"/>
    <property type="match status" value="1"/>
</dbReference>
<protein>
    <submittedName>
        <fullName evidence="9">Rhomboid family intramembrane serine protease</fullName>
    </submittedName>
</protein>
<evidence type="ECO:0000256" key="3">
    <source>
        <dbReference type="ARBA" id="ARBA00022692"/>
    </source>
</evidence>
<evidence type="ECO:0000256" key="6">
    <source>
        <dbReference type="ARBA" id="ARBA00023136"/>
    </source>
</evidence>
<feature type="transmembrane region" description="Helical" evidence="7">
    <location>
        <begin position="61"/>
        <end position="81"/>
    </location>
</feature>
<comment type="caution">
    <text evidence="9">The sequence shown here is derived from an EMBL/GenBank/DDBJ whole genome shotgun (WGS) entry which is preliminary data.</text>
</comment>
<reference evidence="9 10" key="1">
    <citation type="submission" date="2020-08" db="EMBL/GenBank/DDBJ databases">
        <title>Description of novel Flavobacterium F-408 isolate.</title>
        <authorList>
            <person name="Saticioglu I.B."/>
            <person name="Duman M."/>
            <person name="Altun S."/>
        </authorList>
    </citation>
    <scope>NUCLEOTIDE SEQUENCE [LARGE SCALE GENOMIC DNA]</scope>
    <source>
        <strain evidence="9 10">F-408</strain>
    </source>
</reference>
<dbReference type="Pfam" id="PF01694">
    <property type="entry name" value="Rhomboid"/>
    <property type="match status" value="2"/>
</dbReference>
<feature type="transmembrane region" description="Helical" evidence="7">
    <location>
        <begin position="174"/>
        <end position="194"/>
    </location>
</feature>
<evidence type="ECO:0000256" key="5">
    <source>
        <dbReference type="ARBA" id="ARBA00022989"/>
    </source>
</evidence>
<evidence type="ECO:0000256" key="7">
    <source>
        <dbReference type="SAM" id="Phobius"/>
    </source>
</evidence>
<feature type="transmembrane region" description="Helical" evidence="7">
    <location>
        <begin position="214"/>
        <end position="234"/>
    </location>
</feature>
<dbReference type="Proteomes" id="UP000605990">
    <property type="component" value="Unassembled WGS sequence"/>
</dbReference>
<keyword evidence="9" id="KW-0645">Protease</keyword>
<sequence>MFNNMTPVVKQLLIINVLVFVLSQVMPQNYDMLSLYYFESEKFRFWQPFTHMFMHAKMPNLMHILFNMFALVSFGSALEHYWGGKKFLFFYVACGLGAAMLHMGMTYYEIHHGIDTLSNGVLSSADISQLLKTDIIDGDKIYLKPMVDANPEIFNKIQDPNFDGQAFLNTVSKAYIPAVGASGAIYGLLVAFAVMFPMAELMMMFIPVPIKAKFFVPIIVGLDLFSGVTGFSIFSGGGGIAHFAHVGGALTGFILMMLWRKNKFTHTRWN</sequence>
<dbReference type="InterPro" id="IPR050925">
    <property type="entry name" value="Rhomboid_protease_S54"/>
</dbReference>
<feature type="domain" description="Peptidase S54 rhomboid" evidence="8">
    <location>
        <begin position="172"/>
        <end position="259"/>
    </location>
</feature>
<comment type="subcellular location">
    <subcellularLocation>
        <location evidence="1">Membrane</location>
        <topology evidence="1">Multi-pass membrane protein</topology>
    </subcellularLocation>
</comment>
<organism evidence="9 10">
    <name type="scientific">Flavobacterium bernardetii</name>
    <dbReference type="NCBI Taxonomy" id="2813823"/>
    <lineage>
        <taxon>Bacteria</taxon>
        <taxon>Pseudomonadati</taxon>
        <taxon>Bacteroidota</taxon>
        <taxon>Flavobacteriia</taxon>
        <taxon>Flavobacteriales</taxon>
        <taxon>Flavobacteriaceae</taxon>
        <taxon>Flavobacterium</taxon>
    </lineage>
</organism>
<feature type="domain" description="Peptidase S54 rhomboid" evidence="8">
    <location>
        <begin position="44"/>
        <end position="124"/>
    </location>
</feature>
<keyword evidence="3 7" id="KW-0812">Transmembrane</keyword>
<dbReference type="EMBL" id="JACRUN010000003">
    <property type="protein sequence ID" value="MBC5834622.1"/>
    <property type="molecule type" value="Genomic_DNA"/>
</dbReference>
<dbReference type="GO" id="GO:0008233">
    <property type="term" value="F:peptidase activity"/>
    <property type="evidence" value="ECO:0007669"/>
    <property type="project" value="UniProtKB-KW"/>
</dbReference>
<comment type="similarity">
    <text evidence="2">Belongs to the peptidase S54 family.</text>
</comment>
<evidence type="ECO:0000256" key="1">
    <source>
        <dbReference type="ARBA" id="ARBA00004141"/>
    </source>
</evidence>
<evidence type="ECO:0000256" key="4">
    <source>
        <dbReference type="ARBA" id="ARBA00022801"/>
    </source>
</evidence>
<dbReference type="GO" id="GO:0006508">
    <property type="term" value="P:proteolysis"/>
    <property type="evidence" value="ECO:0007669"/>
    <property type="project" value="UniProtKB-KW"/>
</dbReference>
<dbReference type="Gene3D" id="1.20.1540.10">
    <property type="entry name" value="Rhomboid-like"/>
    <property type="match status" value="1"/>
</dbReference>
<feature type="transmembrane region" description="Helical" evidence="7">
    <location>
        <begin position="240"/>
        <end position="259"/>
    </location>
</feature>